<sequence length="270" mass="31515">MEDEIMDKLVCMHREELEKEDAHDVDRRLEKGFARWFKTHSCASCIVNGVRYSTVDREKYLQTQNSGVMVDGTHEGDNIEFYGVLREILELQYNSDLDIYRSVVLFRCDWFNQVGKTRGVRDDGHFKSINIQSFWYKDDPFILATQSKKIFYLQDTSLGNEWRIVQKFEHRNMYNVSEKDDHIFDVHQDDNCSDTEHEVHEGNADEDLDHLQEDGEVTIIEANLEDLNNQANLTEDSRDDADEDDTILQYCSDSGNGNAEDDMPEDTDDD</sequence>
<dbReference type="InterPro" id="IPR025312">
    <property type="entry name" value="DUF4216"/>
</dbReference>
<dbReference type="EMBL" id="CM000134">
    <property type="protein sequence ID" value="EEC84281.1"/>
    <property type="molecule type" value="Genomic_DNA"/>
</dbReference>
<organism evidence="3 4">
    <name type="scientific">Oryza sativa subsp. indica</name>
    <name type="common">Rice</name>
    <dbReference type="NCBI Taxonomy" id="39946"/>
    <lineage>
        <taxon>Eukaryota</taxon>
        <taxon>Viridiplantae</taxon>
        <taxon>Streptophyta</taxon>
        <taxon>Embryophyta</taxon>
        <taxon>Tracheophyta</taxon>
        <taxon>Spermatophyta</taxon>
        <taxon>Magnoliopsida</taxon>
        <taxon>Liliopsida</taxon>
        <taxon>Poales</taxon>
        <taxon>Poaceae</taxon>
        <taxon>BOP clade</taxon>
        <taxon>Oryzoideae</taxon>
        <taxon>Oryzeae</taxon>
        <taxon>Oryzinae</taxon>
        <taxon>Oryza</taxon>
        <taxon>Oryza sativa</taxon>
    </lineage>
</organism>
<keyword evidence="4" id="KW-1185">Reference proteome</keyword>
<feature type="domain" description="DUF4216" evidence="2">
    <location>
        <begin position="89"/>
        <end position="165"/>
    </location>
</feature>
<evidence type="ECO:0000313" key="3">
    <source>
        <dbReference type="EMBL" id="EEC84281.1"/>
    </source>
</evidence>
<reference evidence="3 4" key="1">
    <citation type="journal article" date="2005" name="PLoS Biol.">
        <title>The genomes of Oryza sativa: a history of duplications.</title>
        <authorList>
            <person name="Yu J."/>
            <person name="Wang J."/>
            <person name="Lin W."/>
            <person name="Li S."/>
            <person name="Li H."/>
            <person name="Zhou J."/>
            <person name="Ni P."/>
            <person name="Dong W."/>
            <person name="Hu S."/>
            <person name="Zeng C."/>
            <person name="Zhang J."/>
            <person name="Zhang Y."/>
            <person name="Li R."/>
            <person name="Xu Z."/>
            <person name="Li S."/>
            <person name="Li X."/>
            <person name="Zheng H."/>
            <person name="Cong L."/>
            <person name="Lin L."/>
            <person name="Yin J."/>
            <person name="Geng J."/>
            <person name="Li G."/>
            <person name="Shi J."/>
            <person name="Liu J."/>
            <person name="Lv H."/>
            <person name="Li J."/>
            <person name="Wang J."/>
            <person name="Deng Y."/>
            <person name="Ran L."/>
            <person name="Shi X."/>
            <person name="Wang X."/>
            <person name="Wu Q."/>
            <person name="Li C."/>
            <person name="Ren X."/>
            <person name="Wang J."/>
            <person name="Wang X."/>
            <person name="Li D."/>
            <person name="Liu D."/>
            <person name="Zhang X."/>
            <person name="Ji Z."/>
            <person name="Zhao W."/>
            <person name="Sun Y."/>
            <person name="Zhang Z."/>
            <person name="Bao J."/>
            <person name="Han Y."/>
            <person name="Dong L."/>
            <person name="Ji J."/>
            <person name="Chen P."/>
            <person name="Wu S."/>
            <person name="Liu J."/>
            <person name="Xiao Y."/>
            <person name="Bu D."/>
            <person name="Tan J."/>
            <person name="Yang L."/>
            <person name="Ye C."/>
            <person name="Zhang J."/>
            <person name="Xu J."/>
            <person name="Zhou Y."/>
            <person name="Yu Y."/>
            <person name="Zhang B."/>
            <person name="Zhuang S."/>
            <person name="Wei H."/>
            <person name="Liu B."/>
            <person name="Lei M."/>
            <person name="Yu H."/>
            <person name="Li Y."/>
            <person name="Xu H."/>
            <person name="Wei S."/>
            <person name="He X."/>
            <person name="Fang L."/>
            <person name="Zhang Z."/>
            <person name="Zhang Y."/>
            <person name="Huang X."/>
            <person name="Su Z."/>
            <person name="Tong W."/>
            <person name="Li J."/>
            <person name="Tong Z."/>
            <person name="Li S."/>
            <person name="Ye J."/>
            <person name="Wang L."/>
            <person name="Fang L."/>
            <person name="Lei T."/>
            <person name="Chen C."/>
            <person name="Chen H."/>
            <person name="Xu Z."/>
            <person name="Li H."/>
            <person name="Huang H."/>
            <person name="Zhang F."/>
            <person name="Xu H."/>
            <person name="Li N."/>
            <person name="Zhao C."/>
            <person name="Li S."/>
            <person name="Dong L."/>
            <person name="Huang Y."/>
            <person name="Li L."/>
            <person name="Xi Y."/>
            <person name="Qi Q."/>
            <person name="Li W."/>
            <person name="Zhang B."/>
            <person name="Hu W."/>
            <person name="Zhang Y."/>
            <person name="Tian X."/>
            <person name="Jiao Y."/>
            <person name="Liang X."/>
            <person name="Jin J."/>
            <person name="Gao L."/>
            <person name="Zheng W."/>
            <person name="Hao B."/>
            <person name="Liu S."/>
            <person name="Wang W."/>
            <person name="Yuan L."/>
            <person name="Cao M."/>
            <person name="McDermott J."/>
            <person name="Samudrala R."/>
            <person name="Wang J."/>
            <person name="Wong G.K."/>
            <person name="Yang H."/>
        </authorList>
    </citation>
    <scope>NUCLEOTIDE SEQUENCE [LARGE SCALE GENOMIC DNA]</scope>
    <source>
        <strain evidence="4">cv. 93-11</strain>
    </source>
</reference>
<dbReference type="AlphaFoldDB" id="B8BDZ5"/>
<dbReference type="OMA" id="SWIEHEA"/>
<evidence type="ECO:0000313" key="4">
    <source>
        <dbReference type="Proteomes" id="UP000007015"/>
    </source>
</evidence>
<evidence type="ECO:0000256" key="1">
    <source>
        <dbReference type="SAM" id="MobiDB-lite"/>
    </source>
</evidence>
<feature type="compositionally biased region" description="Acidic residues" evidence="1">
    <location>
        <begin position="237"/>
        <end position="246"/>
    </location>
</feature>
<name>B8BDZ5_ORYSI</name>
<dbReference type="Pfam" id="PF13952">
    <property type="entry name" value="DUF4216"/>
    <property type="match status" value="1"/>
</dbReference>
<gene>
    <name evidence="3" type="ORF">OsI_30752</name>
</gene>
<dbReference type="PANTHER" id="PTHR48258:SF14">
    <property type="entry name" value="OS02G0583300 PROTEIN"/>
    <property type="match status" value="1"/>
</dbReference>
<protein>
    <recommendedName>
        <fullName evidence="2">DUF4216 domain-containing protein</fullName>
    </recommendedName>
</protein>
<feature type="compositionally biased region" description="Acidic residues" evidence="1">
    <location>
        <begin position="259"/>
        <end position="270"/>
    </location>
</feature>
<dbReference type="PANTHER" id="PTHR48258">
    <property type="entry name" value="DUF4218 DOMAIN-CONTAINING PROTEIN-RELATED"/>
    <property type="match status" value="1"/>
</dbReference>
<dbReference type="Proteomes" id="UP000007015">
    <property type="component" value="Chromosome 9"/>
</dbReference>
<feature type="region of interest" description="Disordered" evidence="1">
    <location>
        <begin position="230"/>
        <end position="270"/>
    </location>
</feature>
<dbReference type="Gramene" id="BGIOSGA030054-TA">
    <property type="protein sequence ID" value="BGIOSGA030054-PA"/>
    <property type="gene ID" value="BGIOSGA030054"/>
</dbReference>
<evidence type="ECO:0000259" key="2">
    <source>
        <dbReference type="Pfam" id="PF13952"/>
    </source>
</evidence>
<dbReference type="HOGENOM" id="CLU_054663_0_0_1"/>
<accession>B8BDZ5</accession>
<proteinExistence type="predicted"/>